<dbReference type="GO" id="GO:0046933">
    <property type="term" value="F:proton-transporting ATP synthase activity, rotational mechanism"/>
    <property type="evidence" value="ECO:0007669"/>
    <property type="project" value="UniProtKB-UniRule"/>
</dbReference>
<dbReference type="SMR" id="A0A0A3EUJ2"/>
<evidence type="ECO:0000256" key="8">
    <source>
        <dbReference type="ARBA" id="ARBA00023065"/>
    </source>
</evidence>
<dbReference type="GO" id="GO:0005886">
    <property type="term" value="C:plasma membrane"/>
    <property type="evidence" value="ECO:0007669"/>
    <property type="project" value="UniProtKB-SubCell"/>
</dbReference>
<dbReference type="SUPFAM" id="SSF81573">
    <property type="entry name" value="F1F0 ATP synthase subunit B, membrane domain"/>
    <property type="match status" value="1"/>
</dbReference>
<keyword evidence="10 15" id="KW-0066">ATP synthesis</keyword>
<name>A0A0A3EUJ2_9VIBR</name>
<comment type="function">
    <text evidence="11 15">F(1)F(0) ATP synthase produces ATP from ADP in the presence of a proton or sodium gradient. F-type ATPases consist of two structural domains, F(1) containing the extramembraneous catalytic core and F(0) containing the membrane proton channel, linked together by a central stalk and a peripheral stalk. During catalysis, ATP synthesis in the catalytic domain of F(1) is coupled via a rotary mechanism of the central stalk subunits to proton translocation.</text>
</comment>
<dbReference type="HAMAP" id="MF_01398">
    <property type="entry name" value="ATP_synth_b_bprime"/>
    <property type="match status" value="1"/>
</dbReference>
<dbReference type="CDD" id="cd06503">
    <property type="entry name" value="ATP-synt_Fo_b"/>
    <property type="match status" value="1"/>
</dbReference>
<evidence type="ECO:0000256" key="13">
    <source>
        <dbReference type="ARBA" id="ARBA00026054"/>
    </source>
</evidence>
<evidence type="ECO:0000256" key="2">
    <source>
        <dbReference type="ARBA" id="ARBA00022448"/>
    </source>
</evidence>
<evidence type="ECO:0000256" key="4">
    <source>
        <dbReference type="ARBA" id="ARBA00022547"/>
    </source>
</evidence>
<comment type="subunit">
    <text evidence="15">F-type ATPases have 2 components, F(1) - the catalytic core - and F(0) - the membrane proton channel. F(1) has five subunits: alpha(3), beta(3), gamma(1), delta(1), epsilon(1). F(0) has three main subunits: a(1), b(2) and c(10-14). The alpha and beta chains form an alternating ring which encloses part of the gamma chain. F(1) is attached to F(0) by a central stalk formed by the gamma and epsilon chains, while a peripheral stalk is formed by the delta and b chains.</text>
</comment>
<comment type="function">
    <text evidence="12">Component of the F(0) channel, it forms part of the peripheral stalk, linking F(1) to F(0). The b'-subunit is a diverged and duplicated form of b found in plants and photosynthetic bacteria.</text>
</comment>
<gene>
    <name evidence="15" type="primary">atpF</name>
    <name evidence="18" type="ORF">HB761_21100</name>
    <name evidence="19" type="ORF">HB762_25830</name>
    <name evidence="20" type="ORF">PUN50_21605</name>
</gene>
<accession>A0A0A3EUJ2</accession>
<evidence type="ECO:0000313" key="21">
    <source>
        <dbReference type="Proteomes" id="UP001058687"/>
    </source>
</evidence>
<keyword evidence="7 15" id="KW-1133">Transmembrane helix</keyword>
<evidence type="ECO:0000313" key="20">
    <source>
        <dbReference type="EMBL" id="WDG11855.1"/>
    </source>
</evidence>
<evidence type="ECO:0000313" key="22">
    <source>
        <dbReference type="Proteomes" id="UP001059912"/>
    </source>
</evidence>
<dbReference type="EMBL" id="CP050471">
    <property type="protein sequence ID" value="UTZ34569.1"/>
    <property type="molecule type" value="Genomic_DNA"/>
</dbReference>
<dbReference type="RefSeq" id="WP_005431830.1">
    <property type="nucleotide sequence ID" value="NZ_BBKV01000023.1"/>
</dbReference>
<evidence type="ECO:0000256" key="9">
    <source>
        <dbReference type="ARBA" id="ARBA00023136"/>
    </source>
</evidence>
<evidence type="ECO:0000256" key="6">
    <source>
        <dbReference type="ARBA" id="ARBA00022781"/>
    </source>
</evidence>
<proteinExistence type="inferred from homology"/>
<keyword evidence="5 15" id="KW-0812">Transmembrane</keyword>
<evidence type="ECO:0000256" key="5">
    <source>
        <dbReference type="ARBA" id="ARBA00022692"/>
    </source>
</evidence>
<dbReference type="EMBL" id="CP050468">
    <property type="protein sequence ID" value="UTZ29142.1"/>
    <property type="molecule type" value="Genomic_DNA"/>
</dbReference>
<evidence type="ECO:0000256" key="1">
    <source>
        <dbReference type="ARBA" id="ARBA00005513"/>
    </source>
</evidence>
<keyword evidence="4 15" id="KW-0138">CF(0)</keyword>
<evidence type="ECO:0000256" key="12">
    <source>
        <dbReference type="ARBA" id="ARBA00025614"/>
    </source>
</evidence>
<dbReference type="Pfam" id="PF00430">
    <property type="entry name" value="ATP-synt_B"/>
    <property type="match status" value="1"/>
</dbReference>
<dbReference type="EMBL" id="CP117989">
    <property type="protein sequence ID" value="WDG11855.1"/>
    <property type="molecule type" value="Genomic_DNA"/>
</dbReference>
<dbReference type="OMA" id="WLCMKYV"/>
<dbReference type="GO" id="GO:0045259">
    <property type="term" value="C:proton-transporting ATP synthase complex"/>
    <property type="evidence" value="ECO:0007669"/>
    <property type="project" value="UniProtKB-KW"/>
</dbReference>
<dbReference type="InterPro" id="IPR050059">
    <property type="entry name" value="ATP_synthase_B_chain"/>
</dbReference>
<keyword evidence="17" id="KW-0175">Coiled coil</keyword>
<keyword evidence="2 15" id="KW-0813">Transport</keyword>
<comment type="similarity">
    <text evidence="1 15 16">Belongs to the ATPase B chain family.</text>
</comment>
<dbReference type="Proteomes" id="UP001058687">
    <property type="component" value="Chromosome 2"/>
</dbReference>
<dbReference type="GO" id="GO:0012505">
    <property type="term" value="C:endomembrane system"/>
    <property type="evidence" value="ECO:0007669"/>
    <property type="project" value="UniProtKB-SubCell"/>
</dbReference>
<comment type="subunit">
    <text evidence="13">F-type ATPases have 2 components, F(1) - the catalytic core - and F(0) - the membrane proton channel. F(1) has five subunits: alpha(3), beta(3), gamma(1), delta(1), epsilon(1). F(0) has four main subunits: a(1), b(2) and c(10-14). The alpha and beta chains form an alternating ring which encloses part of the gamma chain. F(1) is attached to F(0) by a central stalk formed by the gamma and epsilon chains, while a peripheral stalk is formed by the delta and b chains.</text>
</comment>
<evidence type="ECO:0000256" key="15">
    <source>
        <dbReference type="HAMAP-Rule" id="MF_01398"/>
    </source>
</evidence>
<protein>
    <recommendedName>
        <fullName evidence="15">ATP synthase subunit b</fullName>
    </recommendedName>
    <alternativeName>
        <fullName evidence="15">ATP synthase F(0) sector subunit b</fullName>
    </alternativeName>
    <alternativeName>
        <fullName evidence="15">ATPase subunit I</fullName>
    </alternativeName>
    <alternativeName>
        <fullName evidence="15">F-type ATPase subunit b</fullName>
        <shortName evidence="15">F-ATPase subunit b</shortName>
    </alternativeName>
</protein>
<reference evidence="20" key="2">
    <citation type="submission" date="2023-02" db="EMBL/GenBank/DDBJ databases">
        <title>Isolation, identification, and genome analysis of Vibrio campbellii in the Penaeus vannamei larvae stage.</title>
        <authorList>
            <person name="Huang T."/>
            <person name="Zhang B."/>
        </authorList>
    </citation>
    <scope>NUCLEOTIDE SEQUENCE</scope>
    <source>
        <strain evidence="20">20220413_1</strain>
    </source>
</reference>
<dbReference type="OrthoDB" id="9788020at2"/>
<dbReference type="GeneID" id="47102536"/>
<evidence type="ECO:0000256" key="7">
    <source>
        <dbReference type="ARBA" id="ARBA00022989"/>
    </source>
</evidence>
<evidence type="ECO:0000256" key="14">
    <source>
        <dbReference type="ARBA" id="ARBA00037847"/>
    </source>
</evidence>
<evidence type="ECO:0000313" key="18">
    <source>
        <dbReference type="EMBL" id="UTZ29142.1"/>
    </source>
</evidence>
<evidence type="ECO:0000256" key="17">
    <source>
        <dbReference type="SAM" id="Coils"/>
    </source>
</evidence>
<dbReference type="AlphaFoldDB" id="A0A0A3EUJ2"/>
<keyword evidence="3 15" id="KW-1003">Cell membrane</keyword>
<dbReference type="NCBIfam" id="TIGR01144">
    <property type="entry name" value="ATP_synt_b"/>
    <property type="match status" value="1"/>
</dbReference>
<reference evidence="18" key="1">
    <citation type="submission" date="2020-03" db="EMBL/GenBank/DDBJ databases">
        <title>Five strains of Vibrio campbellii isolated from Mariana Trench.</title>
        <authorList>
            <person name="Liang J."/>
            <person name="Zhang X.-H."/>
        </authorList>
    </citation>
    <scope>NUCLEOTIDE SEQUENCE</scope>
    <source>
        <strain evidence="19">LJC013</strain>
        <strain evidence="18">LJC014</strain>
    </source>
</reference>
<dbReference type="PANTHER" id="PTHR33445">
    <property type="entry name" value="ATP SYNTHASE SUBUNIT B', CHLOROPLASTIC"/>
    <property type="match status" value="1"/>
</dbReference>
<evidence type="ECO:0000256" key="11">
    <source>
        <dbReference type="ARBA" id="ARBA00025198"/>
    </source>
</evidence>
<evidence type="ECO:0000313" key="19">
    <source>
        <dbReference type="EMBL" id="UTZ34569.1"/>
    </source>
</evidence>
<dbReference type="Proteomes" id="UP001219537">
    <property type="component" value="Chromosome 2"/>
</dbReference>
<sequence length="156" mass="17576">MNLNASMFGQAISFVIFVWLCMKYVWPPLVKLLDERRAEIAQGLEQTEKAAQELELAKANGEALLTEARSKAQAIINQGKQRQEQMVAEAVDLANQEKARIVAEGKAEVESERSKVRQELKDEMADLVIESASKLINRNLDSSANRDLVNRFINEM</sequence>
<dbReference type="InterPro" id="IPR002146">
    <property type="entry name" value="ATP_synth_b/b'su_bac/chlpt"/>
</dbReference>
<dbReference type="Gene3D" id="1.20.5.620">
    <property type="entry name" value="F1F0 ATP synthase subunit B, membrane domain"/>
    <property type="match status" value="1"/>
</dbReference>
<dbReference type="NCBIfam" id="NF004411">
    <property type="entry name" value="PRK05759.1-2"/>
    <property type="match status" value="1"/>
</dbReference>
<feature type="coiled-coil region" evidence="17">
    <location>
        <begin position="37"/>
        <end position="71"/>
    </location>
</feature>
<dbReference type="GO" id="GO:0046961">
    <property type="term" value="F:proton-transporting ATPase activity, rotational mechanism"/>
    <property type="evidence" value="ECO:0007669"/>
    <property type="project" value="TreeGrafter"/>
</dbReference>
<dbReference type="Proteomes" id="UP001059912">
    <property type="component" value="Chromosome 2"/>
</dbReference>
<keyword evidence="9 15" id="KW-0472">Membrane</keyword>
<dbReference type="PANTHER" id="PTHR33445:SF1">
    <property type="entry name" value="ATP SYNTHASE SUBUNIT B"/>
    <property type="match status" value="1"/>
</dbReference>
<evidence type="ECO:0000256" key="16">
    <source>
        <dbReference type="RuleBase" id="RU003848"/>
    </source>
</evidence>
<evidence type="ECO:0000256" key="10">
    <source>
        <dbReference type="ARBA" id="ARBA00023310"/>
    </source>
</evidence>
<dbReference type="InterPro" id="IPR005864">
    <property type="entry name" value="ATP_synth_F0_bsu_bac"/>
</dbReference>
<keyword evidence="8 15" id="KW-0406">Ion transport</keyword>
<organism evidence="18 21">
    <name type="scientific">Vibrio campbellii</name>
    <dbReference type="NCBI Taxonomy" id="680"/>
    <lineage>
        <taxon>Bacteria</taxon>
        <taxon>Pseudomonadati</taxon>
        <taxon>Pseudomonadota</taxon>
        <taxon>Gammaproteobacteria</taxon>
        <taxon>Vibrionales</taxon>
        <taxon>Vibrionaceae</taxon>
        <taxon>Vibrio</taxon>
    </lineage>
</organism>
<evidence type="ECO:0000256" key="3">
    <source>
        <dbReference type="ARBA" id="ARBA00022475"/>
    </source>
</evidence>
<keyword evidence="22" id="KW-1185">Reference proteome</keyword>
<keyword evidence="6 15" id="KW-0375">Hydrogen ion transport</keyword>
<dbReference type="InterPro" id="IPR028987">
    <property type="entry name" value="ATP_synth_B-like_membr_sf"/>
</dbReference>
<comment type="subcellular location">
    <subcellularLocation>
        <location evidence="15">Cell membrane</location>
        <topology evidence="15">Single-pass membrane protein</topology>
    </subcellularLocation>
    <subcellularLocation>
        <location evidence="14">Endomembrane system</location>
        <topology evidence="14">Single-pass membrane protein</topology>
    </subcellularLocation>
</comment>